<dbReference type="EMBL" id="BIMW01000192">
    <property type="protein sequence ID" value="GCE96471.1"/>
    <property type="molecule type" value="Genomic_DNA"/>
</dbReference>
<keyword evidence="5" id="KW-1185">Reference proteome</keyword>
<dbReference type="InterPro" id="IPR006342">
    <property type="entry name" value="FkbM_mtfrase"/>
</dbReference>
<dbReference type="SUPFAM" id="SSF48452">
    <property type="entry name" value="TPR-like"/>
    <property type="match status" value="1"/>
</dbReference>
<accession>A0A5M3TEE3</accession>
<comment type="caution">
    <text evidence="4">The sequence shown here is derived from an EMBL/GenBank/DDBJ whole genome shotgun (WGS) entry which is preliminary data.</text>
</comment>
<dbReference type="InterPro" id="IPR029063">
    <property type="entry name" value="SAM-dependent_MTases_sf"/>
</dbReference>
<dbReference type="GeneID" id="301685268"/>
<feature type="repeat" description="TPR" evidence="1">
    <location>
        <begin position="923"/>
        <end position="956"/>
    </location>
</feature>
<dbReference type="InterPro" id="IPR019734">
    <property type="entry name" value="TPR_rpt"/>
</dbReference>
<evidence type="ECO:0000259" key="3">
    <source>
        <dbReference type="Pfam" id="PF05050"/>
    </source>
</evidence>
<dbReference type="SUPFAM" id="SSF52540">
    <property type="entry name" value="P-loop containing nucleoside triphosphate hydrolases"/>
    <property type="match status" value="1"/>
</dbReference>
<protein>
    <submittedName>
        <fullName evidence="4">TPR domain protein</fullName>
    </submittedName>
</protein>
<dbReference type="PROSITE" id="PS50005">
    <property type="entry name" value="TPR"/>
    <property type="match status" value="1"/>
</dbReference>
<dbReference type="InterPro" id="IPR031329">
    <property type="entry name" value="NEUT/ALK_ceramidase_N"/>
</dbReference>
<dbReference type="InterPro" id="IPR027417">
    <property type="entry name" value="P-loop_NTPase"/>
</dbReference>
<evidence type="ECO:0000313" key="5">
    <source>
        <dbReference type="Proteomes" id="UP000326169"/>
    </source>
</evidence>
<sequence length="1457" mass="166593">MYIFVYSIGRSGTKFLSEVFKKVTDLPSFHGGELDIPDMRCCVGDALSKFNNNVEAEEIDRKIKQIQQSSVRGNYFESSQLFLSCFVEKAIDNFKPIYVIHLTRNPLETSKSYVNRNSIPGDAKSVWRPPINAKRNLLQLDEALLTPFQKNLWNWLENELRFHSYKHQFQKTFHFDFSDLNKIQAFERLFNHFGVSYSPKKLIEILENSIEKCNCFNANSQKTVVSVDDIEEATAFINLFKKHKIKLDIKNFNNDYYLKYEFIEKLITELSENNLVSQKKYIVFGDSHAKFFETKDQDEAIRVEVYPISVASIAGFGKRQSTLCTSNLIEQVVKETKNIDKLILKFGQVDVDLGYYYRLVINNKNIHFNELSKRLIDDYVYFIKKIPISIDKICVFGINLPSILDHKNAVDYTLRIVTENIENRLSIDQYKQILISKLPSIDIRTKLTLDFNEILKNCCLDNGIVYTDFIAETLDPETQLLKSCFHCDEDRDQHLKDCDLTRKLYLSKLKSLYKMDIVNENIERQTNRLLSGLDESSKNKLDQLKEIRKENVSELIEKFGEDSLRKIPNSIFRFTDYLVSVCSNNFKSSLLEDGLASIHLNNKRIFYGYLSEESHKKEFHYIKDLLPAIKSETYFLAKNIAVRYYYPCYKNELLHYWYPQDVLPPEGGVVVEVGAYTGIKTIRFVDECLGQSGRLLAIEMMPENFKILKKNVQVNKLDKNITLKKIGVWSSKGKVDAVGKGYQKNTLVNLQQLQGGYSKTVEVDTLDNILDEWLPETKNIDFLLITANGAETEILKGLNKWWPRITKICISALYTIDRVSGYDSCVKIVQERNSTILPCSNGKMLYIEVNSSDMPSENSIESETLKNSNRFKKLKVVNPEKYNFNNMLSNSIINTANQLKQEGKIAEALKLYDQITQNHPKFYWGYIKKGEALLANNKLNEAIDNFRQATEINTKSAIASYSLGLALVKQNSYDAAVSCFRQTIKKCKTNIPQKFYTSLWEVLAKQGKLKTTISSEQGNNQWRVGVAQVAITPKEPIWMAGYAGRNQPSQGVVHDLWAKAIIILPSDDLPRILVTLDICGLDRQVSNRISNALEKQYGLERDRIVLSFSHTHTGPVVGDCLGVMYNMNREQAQKVADYTEFLCRTIVDLVQQAFEQIKPASITWGIGRANFAVNRSENIEKQVAFNRDRLNLDGPVDHDVPILSVRDLQGELIAIVYGYACHCTVLNFYQLSGDYAGFANIAIEKQYPGAVAMFVAGCGADQNPIPRGDVALAQKYGEELGQAVISVIVGGGMEPLKPLLNSAYYEVDLAFSKLPNLEQIRKDTRSTNVYVARRAKRLLEQMKNQNLLAETYPYPIQLWKLGDKLNWIFMAGEAVVEYSLKLKLNLGSSNTWVASYCNDLCSYIPTQEILRKHGYEGDRSMIYYGLPTTWDEKCLEEDIIGAVGELVRITNLSYAVH</sequence>
<keyword evidence="1" id="KW-0802">TPR repeat</keyword>
<gene>
    <name evidence="4" type="ORF">NIES46_45430</name>
</gene>
<dbReference type="Gene3D" id="3.40.50.300">
    <property type="entry name" value="P-loop containing nucleotide triphosphate hydrolases"/>
    <property type="match status" value="1"/>
</dbReference>
<dbReference type="Pfam" id="PF04734">
    <property type="entry name" value="Ceramidase_alk"/>
    <property type="match status" value="1"/>
</dbReference>
<organism evidence="4 5">
    <name type="scientific">Limnospira platensis NIES-46</name>
    <dbReference type="NCBI Taxonomy" id="1236695"/>
    <lineage>
        <taxon>Bacteria</taxon>
        <taxon>Bacillati</taxon>
        <taxon>Cyanobacteriota</taxon>
        <taxon>Cyanophyceae</taxon>
        <taxon>Oscillatoriophycideae</taxon>
        <taxon>Oscillatoriales</taxon>
        <taxon>Sirenicapillariaceae</taxon>
        <taxon>Limnospira</taxon>
    </lineage>
</organism>
<dbReference type="Pfam" id="PF13414">
    <property type="entry name" value="TPR_11"/>
    <property type="match status" value="1"/>
</dbReference>
<dbReference type="RefSeq" id="WP_152088723.1">
    <property type="nucleotide sequence ID" value="NZ_BIMW01000192.1"/>
</dbReference>
<dbReference type="InterPro" id="IPR011990">
    <property type="entry name" value="TPR-like_helical_dom_sf"/>
</dbReference>
<proteinExistence type="predicted"/>
<evidence type="ECO:0000259" key="2">
    <source>
        <dbReference type="Pfam" id="PF04734"/>
    </source>
</evidence>
<dbReference type="PANTHER" id="PTHR12670:SF1">
    <property type="entry name" value="NEUTRAL CERAMIDASE"/>
    <property type="match status" value="1"/>
</dbReference>
<dbReference type="SMART" id="SM00028">
    <property type="entry name" value="TPR"/>
    <property type="match status" value="3"/>
</dbReference>
<dbReference type="Pfam" id="PF05050">
    <property type="entry name" value="Methyltransf_21"/>
    <property type="match status" value="1"/>
</dbReference>
<evidence type="ECO:0000313" key="4">
    <source>
        <dbReference type="EMBL" id="GCE96471.1"/>
    </source>
</evidence>
<dbReference type="Gene3D" id="3.40.50.150">
    <property type="entry name" value="Vaccinia Virus protein VP39"/>
    <property type="match status" value="1"/>
</dbReference>
<dbReference type="InterPro" id="IPR006823">
    <property type="entry name" value="Ceramidase_alk"/>
</dbReference>
<dbReference type="PANTHER" id="PTHR12670">
    <property type="entry name" value="CERAMIDASE"/>
    <property type="match status" value="1"/>
</dbReference>
<reference evidence="4 5" key="1">
    <citation type="journal article" date="2019" name="J Genomics">
        <title>The Draft Genome of a Hydrogen-producing Cyanobacterium, Arthrospira platensis NIES-46.</title>
        <authorList>
            <person name="Suzuki S."/>
            <person name="Yamaguchi H."/>
            <person name="Kawachi M."/>
        </authorList>
    </citation>
    <scope>NUCLEOTIDE SEQUENCE [LARGE SCALE GENOMIC DNA]</scope>
    <source>
        <strain evidence="4 5">NIES-46</strain>
    </source>
</reference>
<feature type="domain" description="Neutral/alkaline non-lysosomal ceramidase N-terminal" evidence="2">
    <location>
        <begin position="1023"/>
        <end position="1256"/>
    </location>
</feature>
<evidence type="ECO:0000256" key="1">
    <source>
        <dbReference type="PROSITE-ProRule" id="PRU00339"/>
    </source>
</evidence>
<dbReference type="Proteomes" id="UP000326169">
    <property type="component" value="Unassembled WGS sequence"/>
</dbReference>
<dbReference type="SUPFAM" id="SSF53335">
    <property type="entry name" value="S-adenosyl-L-methionine-dependent methyltransferases"/>
    <property type="match status" value="1"/>
</dbReference>
<name>A0A5M3TEE3_LIMPL</name>
<feature type="domain" description="Methyltransferase FkbM" evidence="3">
    <location>
        <begin position="672"/>
        <end position="806"/>
    </location>
</feature>
<dbReference type="Gene3D" id="1.25.40.10">
    <property type="entry name" value="Tetratricopeptide repeat domain"/>
    <property type="match status" value="1"/>
</dbReference>
<dbReference type="NCBIfam" id="TIGR01444">
    <property type="entry name" value="fkbM_fam"/>
    <property type="match status" value="1"/>
</dbReference>